<gene>
    <name evidence="2" type="ORF">A2968_06205</name>
</gene>
<dbReference type="EMBL" id="MFJU01000016">
    <property type="protein sequence ID" value="OGG36333.1"/>
    <property type="molecule type" value="Genomic_DNA"/>
</dbReference>
<accession>A0A1F6BHN8</accession>
<proteinExistence type="predicted"/>
<dbReference type="Pfam" id="PF13524">
    <property type="entry name" value="Glyco_trans_1_2"/>
    <property type="match status" value="1"/>
</dbReference>
<dbReference type="STRING" id="1798391.A2968_06205"/>
<dbReference type="AlphaFoldDB" id="A0A1F6BHN8"/>
<reference evidence="2 3" key="1">
    <citation type="journal article" date="2016" name="Nat. Commun.">
        <title>Thousands of microbial genomes shed light on interconnected biogeochemical processes in an aquifer system.</title>
        <authorList>
            <person name="Anantharaman K."/>
            <person name="Brown C.T."/>
            <person name="Hug L.A."/>
            <person name="Sharon I."/>
            <person name="Castelle C.J."/>
            <person name="Probst A.J."/>
            <person name="Thomas B.C."/>
            <person name="Singh A."/>
            <person name="Wilkins M.J."/>
            <person name="Karaoz U."/>
            <person name="Brodie E.L."/>
            <person name="Williams K.H."/>
            <person name="Hubbard S.S."/>
            <person name="Banfield J.F."/>
        </authorList>
    </citation>
    <scope>NUCLEOTIDE SEQUENCE [LARGE SCALE GENOMIC DNA]</scope>
</reference>
<dbReference type="Gene3D" id="3.40.50.2000">
    <property type="entry name" value="Glycogen Phosphorylase B"/>
    <property type="match status" value="1"/>
</dbReference>
<evidence type="ECO:0000313" key="2">
    <source>
        <dbReference type="EMBL" id="OGG36333.1"/>
    </source>
</evidence>
<protein>
    <recommendedName>
        <fullName evidence="1">Spore protein YkvP/CgeB glycosyl transferase-like domain-containing protein</fullName>
    </recommendedName>
</protein>
<dbReference type="InterPro" id="IPR055259">
    <property type="entry name" value="YkvP/CgeB_Glyco_trans-like"/>
</dbReference>
<dbReference type="Proteomes" id="UP000176228">
    <property type="component" value="Unassembled WGS sequence"/>
</dbReference>
<evidence type="ECO:0000259" key="1">
    <source>
        <dbReference type="Pfam" id="PF13524"/>
    </source>
</evidence>
<sequence length="371" mass="43613">MKIAFIDSYYSRFLTHFYREHPENASLSYDKHLRLLLDQFFGTSDYYSYNLQKQGFEARDYIVNDTILQRKWAVENGLKVSRAGISKKMISLPYFYRFWGRPLWMQQIILAQIRKYAPDIVYCQDMSILEPETLREIKNYTKLAIAQIASPIPPDKYFKHFDLVITSFPHFVPYFRKMGMRCEYLKLAFESRILKKTGELPRDLPLVFVGSITPYHRQGTRMLEELARSVGLDFWGQFNMPLSPFSPLKKVYRGEAWGLSMYRILSRAKIVINRHIETAGDYANNMRLFEATGMGAMLITDDKKNLSELFRTGSDIEIYSSVKESIEKVKYYLSHDKERELMAKAGKKRTLKDHNYQLRMEELAGILASYL</sequence>
<feature type="domain" description="Spore protein YkvP/CgeB glycosyl transferase-like" evidence="1">
    <location>
        <begin position="220"/>
        <end position="363"/>
    </location>
</feature>
<evidence type="ECO:0000313" key="3">
    <source>
        <dbReference type="Proteomes" id="UP000176228"/>
    </source>
</evidence>
<comment type="caution">
    <text evidence="2">The sequence shown here is derived from an EMBL/GenBank/DDBJ whole genome shotgun (WGS) entry which is preliminary data.</text>
</comment>
<organism evidence="2 3">
    <name type="scientific">Candidatus Gottesmanbacteria bacterium RIFCSPLOWO2_01_FULL_42_22</name>
    <dbReference type="NCBI Taxonomy" id="1798391"/>
    <lineage>
        <taxon>Bacteria</taxon>
        <taxon>Candidatus Gottesmaniibacteriota</taxon>
    </lineage>
</organism>
<name>A0A1F6BHN8_9BACT</name>
<dbReference type="SUPFAM" id="SSF53756">
    <property type="entry name" value="UDP-Glycosyltransferase/glycogen phosphorylase"/>
    <property type="match status" value="1"/>
</dbReference>